<proteinExistence type="predicted"/>
<organism evidence="1 2">
    <name type="scientific">Musa troglodytarum</name>
    <name type="common">fe'i banana</name>
    <dbReference type="NCBI Taxonomy" id="320322"/>
    <lineage>
        <taxon>Eukaryota</taxon>
        <taxon>Viridiplantae</taxon>
        <taxon>Streptophyta</taxon>
        <taxon>Embryophyta</taxon>
        <taxon>Tracheophyta</taxon>
        <taxon>Spermatophyta</taxon>
        <taxon>Magnoliopsida</taxon>
        <taxon>Liliopsida</taxon>
        <taxon>Zingiberales</taxon>
        <taxon>Musaceae</taxon>
        <taxon>Musa</taxon>
    </lineage>
</organism>
<sequence>MCLQLLCISKIQRADYPLWSYSAQERRFEDHEDGGIYIGSSGIGPKRVIMSPCMPIRSDLSTTPGLFHIEAPSAYSSSTAYTTITRDQTCWPSTSLSLRDPASRSPPSDICSHATKSIDDDEEETFATVVESLQVLSGINRRSTIGMVLQVVSVSSDIKKASTSLVKKASSV</sequence>
<gene>
    <name evidence="1" type="ORF">MUK42_16085</name>
</gene>
<reference evidence="1" key="1">
    <citation type="submission" date="2022-05" db="EMBL/GenBank/DDBJ databases">
        <title>The Musa troglodytarum L. genome provides insights into the mechanism of non-climacteric behaviour and enrichment of carotenoids.</title>
        <authorList>
            <person name="Wang J."/>
        </authorList>
    </citation>
    <scope>NUCLEOTIDE SEQUENCE</scope>
    <source>
        <tissue evidence="1">Leaf</tissue>
    </source>
</reference>
<dbReference type="AlphaFoldDB" id="A0A9E7KTB2"/>
<dbReference type="EMBL" id="CP097510">
    <property type="protein sequence ID" value="URE31177.1"/>
    <property type="molecule type" value="Genomic_DNA"/>
</dbReference>
<name>A0A9E7KTB2_9LILI</name>
<accession>A0A9E7KTB2</accession>
<protein>
    <submittedName>
        <fullName evidence="1">Uncharacterized protein</fullName>
    </submittedName>
</protein>
<evidence type="ECO:0000313" key="1">
    <source>
        <dbReference type="EMBL" id="URE31177.1"/>
    </source>
</evidence>
<dbReference type="Proteomes" id="UP001055439">
    <property type="component" value="Chromosome 8"/>
</dbReference>
<evidence type="ECO:0000313" key="2">
    <source>
        <dbReference type="Proteomes" id="UP001055439"/>
    </source>
</evidence>
<keyword evidence="2" id="KW-1185">Reference proteome</keyword>